<comment type="caution">
    <text evidence="2">The sequence shown here is derived from an EMBL/GenBank/DDBJ whole genome shotgun (WGS) entry which is preliminary data.</text>
</comment>
<proteinExistence type="predicted"/>
<sequence length="102" mass="10273">MMDLLQPLGVALMAAGTAFLVMAAIGVWRLPDLLSRLHVLTKADTAGVALIALGAACLAQGIAASISLALCTLLVAISGATTGHLIARDHLASGGAAREETR</sequence>
<dbReference type="PANTHER" id="PTHR34703:SF1">
    <property type="entry name" value="ANTIPORTER SUBUNIT MNHG2-RELATED"/>
    <property type="match status" value="1"/>
</dbReference>
<reference evidence="3" key="1">
    <citation type="journal article" date="2019" name="Int. J. Syst. Evol. Microbiol.">
        <title>The Global Catalogue of Microorganisms (GCM) 10K type strain sequencing project: providing services to taxonomists for standard genome sequencing and annotation.</title>
        <authorList>
            <consortium name="The Broad Institute Genomics Platform"/>
            <consortium name="The Broad Institute Genome Sequencing Center for Infectious Disease"/>
            <person name="Wu L."/>
            <person name="Ma J."/>
        </authorList>
    </citation>
    <scope>NUCLEOTIDE SEQUENCE [LARGE SCALE GENOMIC DNA]</scope>
    <source>
        <strain evidence="3">CCUG 60524</strain>
    </source>
</reference>
<dbReference type="Pfam" id="PF03334">
    <property type="entry name" value="PhaG_MnhG_YufB"/>
    <property type="match status" value="1"/>
</dbReference>
<evidence type="ECO:0000313" key="2">
    <source>
        <dbReference type="EMBL" id="MFD0982658.1"/>
    </source>
</evidence>
<gene>
    <name evidence="2" type="ORF">ACFQ2S_23775</name>
</gene>
<dbReference type="EMBL" id="JBHTJT010000060">
    <property type="protein sequence ID" value="MFD0982658.1"/>
    <property type="molecule type" value="Genomic_DNA"/>
</dbReference>
<dbReference type="Proteomes" id="UP001597108">
    <property type="component" value="Unassembled WGS sequence"/>
</dbReference>
<keyword evidence="1" id="KW-0812">Transmembrane</keyword>
<feature type="transmembrane region" description="Helical" evidence="1">
    <location>
        <begin position="47"/>
        <end position="77"/>
    </location>
</feature>
<organism evidence="2 3">
    <name type="scientific">Tropicimonas aquimaris</name>
    <dbReference type="NCBI Taxonomy" id="914152"/>
    <lineage>
        <taxon>Bacteria</taxon>
        <taxon>Pseudomonadati</taxon>
        <taxon>Pseudomonadota</taxon>
        <taxon>Alphaproteobacteria</taxon>
        <taxon>Rhodobacterales</taxon>
        <taxon>Roseobacteraceae</taxon>
        <taxon>Tropicimonas</taxon>
    </lineage>
</organism>
<dbReference type="PANTHER" id="PTHR34703">
    <property type="entry name" value="ANTIPORTER SUBUNIT MNHG2-RELATED"/>
    <property type="match status" value="1"/>
</dbReference>
<dbReference type="InterPro" id="IPR005133">
    <property type="entry name" value="PhaG_MnhG_YufB"/>
</dbReference>
<keyword evidence="3" id="KW-1185">Reference proteome</keyword>
<accession>A0ABW3IWW1</accession>
<evidence type="ECO:0000256" key="1">
    <source>
        <dbReference type="SAM" id="Phobius"/>
    </source>
</evidence>
<keyword evidence="1" id="KW-1133">Transmembrane helix</keyword>
<dbReference type="RefSeq" id="WP_386078936.1">
    <property type="nucleotide sequence ID" value="NZ_JBHTJT010000060.1"/>
</dbReference>
<keyword evidence="1" id="KW-0472">Membrane</keyword>
<protein>
    <submittedName>
        <fullName evidence="2">Cation:proton antiporter</fullName>
    </submittedName>
</protein>
<name>A0ABW3IWW1_9RHOB</name>
<evidence type="ECO:0000313" key="3">
    <source>
        <dbReference type="Proteomes" id="UP001597108"/>
    </source>
</evidence>